<evidence type="ECO:0000259" key="4">
    <source>
        <dbReference type="PROSITE" id="PS50003"/>
    </source>
</evidence>
<dbReference type="InterPro" id="IPR036322">
    <property type="entry name" value="WD40_repeat_dom_sf"/>
</dbReference>
<dbReference type="SMART" id="SM00164">
    <property type="entry name" value="TBC"/>
    <property type="match status" value="1"/>
</dbReference>
<dbReference type="EMBL" id="GEEE01007091">
    <property type="protein sequence ID" value="JAP56134.1"/>
    <property type="molecule type" value="Transcribed_RNA"/>
</dbReference>
<sequence length="1220" mass="136854">MSLSYRIAGYLTPKSPCEKKSLAYPFLKRKVKREWIVLDEISLKVLAFADEESSVKPKREPLYSISMVNAVLKIESSEDNVFSITKNKTYAFQADSHASMLIWLTCLQSCRASKAVEITGEPEDAVSSSTDAGMEGRFLNLAGGGARNSSGEIHLIRSTSRDYVFTSAKTGLSKKRYPTDGSDNQLQLKPVNSVASIENDSSLSSSTNCSQPTSPSGIIKSIFSFNDDHQRESLPEPAKLDFQNFQTLELTEAYFREALARRMASSMDSASGSLCSPNPDANKSKERTNSDGSQNSLCDENLFLKAELLRLQAILNMESENVQRLQREKAKLEQEILDVEMGYTSLLQTCCTYKLDGSIDLDQSPELEINEKHKNRVCQLLEVARNYDPRLPTGNVLSGNQNHMDTFGFMHNFTDPDHALLYLCNRLSIFYTLRSSEETVRKLQWASLLDADFQQVPRVKLKKMCRMGIPSEMRARVWSKLIQLGLSKTTVSTGSRYYQTLVEKVNDIQVNSAHRRQITLDVLRTFPEHVAFNRPEATGVQQMQEVLQAFALHNPDVGYCQGMNFIVGNASLFLDKETTFWLLVLFVECHFSPNYFNAGLIAAQADQSVMRELIQYFSPDLYRHLQNLEIDMSTLTLNWFMAVFVSAVPIETLLRIWDVFLLEGIKVLFRVSLALVIRQKPILLRQNDTLALWKSMKSAVSLTYDADGLMKLAFESFKMLKRRELKSRRDENRRALEKRLEQNAILLDPHLHLPSFRISRTLRDSQVSSVPVPAQSRLLTVAPLDHTSEKFLVFIEEGEKCNIRVGSADDDKLYHIDVQFDSPILCAALLEKRHVLLGSADCYLYAFDSEQKIKNWEIKLCSSVTAIAVSSTGEYRHAFVGMANGALSFIENVSMTTQPRDHFMLFLGVLAVSSIAVVENHVWCACGSIVEVFDVSTLDHINQFNISENPLDTVLCLAPSRYGVWISKCGNTELQLWNTTDFEPTSFCDIKKHLSVGRKSESAEEEEDNHDRITAVLASDQHLFIGTGSGTVFIYKTLAWQSVRTYSSKRSFSLRRSTTISTMSLNSDLNNSDVEQIGSSPTQTNEDSGSADGTLSLSGTTSPKSRGRAPRNSLSHSASKQKSLNLLLASRCKVTESPVRAFIKLNTKKGVSVISFSEKATEDDAVLRWSLVSKGGDKWTNSPMLVMCPTNSAVVLPGYMRSSILHRQHTIPDTPMEDNL</sequence>
<evidence type="ECO:0000256" key="3">
    <source>
        <dbReference type="SAM" id="MobiDB-lite"/>
    </source>
</evidence>
<evidence type="ECO:0000256" key="2">
    <source>
        <dbReference type="SAM" id="Coils"/>
    </source>
</evidence>
<dbReference type="SUPFAM" id="SSF47923">
    <property type="entry name" value="Ypt/Rab-GAP domain of gyp1p"/>
    <property type="match status" value="2"/>
</dbReference>
<organism evidence="6">
    <name type="scientific">Schistocephalus solidus</name>
    <name type="common">Tapeworm</name>
    <dbReference type="NCBI Taxonomy" id="70667"/>
    <lineage>
        <taxon>Eukaryota</taxon>
        <taxon>Metazoa</taxon>
        <taxon>Spiralia</taxon>
        <taxon>Lophotrochozoa</taxon>
        <taxon>Platyhelminthes</taxon>
        <taxon>Cestoda</taxon>
        <taxon>Eucestoda</taxon>
        <taxon>Diphyllobothriidea</taxon>
        <taxon>Diphyllobothriidae</taxon>
        <taxon>Schistocephalus</taxon>
    </lineage>
</organism>
<evidence type="ECO:0000313" key="6">
    <source>
        <dbReference type="EMBL" id="JAP56134.1"/>
    </source>
</evidence>
<gene>
    <name evidence="6" type="primary">TBD2B</name>
    <name evidence="6" type="ORF">TR156716</name>
</gene>
<dbReference type="InterPro" id="IPR035969">
    <property type="entry name" value="Rab-GAP_TBC_sf"/>
</dbReference>
<comment type="subcellular location">
    <subcellularLocation>
        <location evidence="1">Cytoplasm</location>
        <location evidence="1">Cytoskeleton</location>
        <location evidence="1">Microtubule organizing center</location>
        <location evidence="1">Centrosome</location>
    </subcellularLocation>
</comment>
<dbReference type="SUPFAM" id="SSF50978">
    <property type="entry name" value="WD40 repeat-like"/>
    <property type="match status" value="1"/>
</dbReference>
<dbReference type="Gene3D" id="1.10.8.270">
    <property type="entry name" value="putative rabgap domain of human tbc1 domain family member 14 like domains"/>
    <property type="match status" value="1"/>
</dbReference>
<dbReference type="Pfam" id="PF00169">
    <property type="entry name" value="PH"/>
    <property type="match status" value="1"/>
</dbReference>
<dbReference type="InterPro" id="IPR018391">
    <property type="entry name" value="PQQ_b-propeller_rpt"/>
</dbReference>
<dbReference type="Gene3D" id="1.10.472.80">
    <property type="entry name" value="Ypt/Rab-GAP domain of gyp1p, domain 3"/>
    <property type="match status" value="1"/>
</dbReference>
<proteinExistence type="predicted"/>
<dbReference type="SUPFAM" id="SSF50729">
    <property type="entry name" value="PH domain-like"/>
    <property type="match status" value="1"/>
</dbReference>
<protein>
    <submittedName>
        <fullName evidence="6">TBC1 domain family member 2B</fullName>
    </submittedName>
</protein>
<feature type="coiled-coil region" evidence="2">
    <location>
        <begin position="308"/>
        <end position="342"/>
    </location>
</feature>
<name>A0A0X3PWH0_SCHSO</name>
<dbReference type="InterPro" id="IPR056602">
    <property type="entry name" value="Beta-prop_LRRK2"/>
</dbReference>
<dbReference type="InterPro" id="IPR011993">
    <property type="entry name" value="PH-like_dom_sf"/>
</dbReference>
<dbReference type="InterPro" id="IPR001849">
    <property type="entry name" value="PH_domain"/>
</dbReference>
<feature type="domain" description="Rab-GAP TBC" evidence="5">
    <location>
        <begin position="468"/>
        <end position="664"/>
    </location>
</feature>
<keyword evidence="2" id="KW-0175">Coiled coil</keyword>
<dbReference type="InterPro" id="IPR000195">
    <property type="entry name" value="Rab-GAP-TBC_dom"/>
</dbReference>
<dbReference type="GO" id="GO:0005813">
    <property type="term" value="C:centrosome"/>
    <property type="evidence" value="ECO:0007669"/>
    <property type="project" value="UniProtKB-SubCell"/>
</dbReference>
<dbReference type="PANTHER" id="PTHR47219:SF20">
    <property type="entry name" value="TBC1 DOMAIN FAMILY MEMBER 2B"/>
    <property type="match status" value="1"/>
</dbReference>
<dbReference type="Pfam" id="PF23748">
    <property type="entry name" value="Beta-prop_LRRK2"/>
    <property type="match status" value="1"/>
</dbReference>
<feature type="region of interest" description="Disordered" evidence="3">
    <location>
        <begin position="268"/>
        <end position="293"/>
    </location>
</feature>
<dbReference type="Pfam" id="PF00566">
    <property type="entry name" value="RabGAP-TBC"/>
    <property type="match status" value="1"/>
</dbReference>
<dbReference type="InterPro" id="IPR050302">
    <property type="entry name" value="Rab_GAP_TBC_domain"/>
</dbReference>
<feature type="compositionally biased region" description="Polar residues" evidence="3">
    <location>
        <begin position="1065"/>
        <end position="1104"/>
    </location>
</feature>
<feature type="region of interest" description="Disordered" evidence="3">
    <location>
        <begin position="1065"/>
        <end position="1118"/>
    </location>
</feature>
<dbReference type="PROSITE" id="PS50003">
    <property type="entry name" value="PH_DOMAIN"/>
    <property type="match status" value="1"/>
</dbReference>
<dbReference type="SMART" id="SM00564">
    <property type="entry name" value="PQQ"/>
    <property type="match status" value="2"/>
</dbReference>
<dbReference type="SMART" id="SM00233">
    <property type="entry name" value="PH"/>
    <property type="match status" value="1"/>
</dbReference>
<dbReference type="PANTHER" id="PTHR47219">
    <property type="entry name" value="RAB GTPASE-ACTIVATING PROTEIN 1-LIKE"/>
    <property type="match status" value="1"/>
</dbReference>
<evidence type="ECO:0000256" key="1">
    <source>
        <dbReference type="ARBA" id="ARBA00004300"/>
    </source>
</evidence>
<dbReference type="FunFam" id="1.10.8.270:FF:000026">
    <property type="entry name" value="TBC (Tre-2/Bub2/Cdc16) domain family"/>
    <property type="match status" value="1"/>
</dbReference>
<accession>A0A0X3PWH0</accession>
<dbReference type="PROSITE" id="PS50086">
    <property type="entry name" value="TBC_RABGAP"/>
    <property type="match status" value="1"/>
</dbReference>
<dbReference type="GO" id="GO:0031267">
    <property type="term" value="F:small GTPase binding"/>
    <property type="evidence" value="ECO:0007669"/>
    <property type="project" value="TreeGrafter"/>
</dbReference>
<dbReference type="GO" id="GO:0005096">
    <property type="term" value="F:GTPase activator activity"/>
    <property type="evidence" value="ECO:0007669"/>
    <property type="project" value="TreeGrafter"/>
</dbReference>
<reference evidence="6" key="1">
    <citation type="submission" date="2016-01" db="EMBL/GenBank/DDBJ databases">
        <title>Reference transcriptome for the parasite Schistocephalus solidus: insights into the molecular evolution of parasitism.</title>
        <authorList>
            <person name="Hebert F.O."/>
            <person name="Grambauer S."/>
            <person name="Barber I."/>
            <person name="Landry C.R."/>
            <person name="Aubin-Horth N."/>
        </authorList>
    </citation>
    <scope>NUCLEOTIDE SEQUENCE</scope>
</reference>
<evidence type="ECO:0000259" key="5">
    <source>
        <dbReference type="PROSITE" id="PS50086"/>
    </source>
</evidence>
<dbReference type="Gene3D" id="2.30.29.30">
    <property type="entry name" value="Pleckstrin-homology domain (PH domain)/Phosphotyrosine-binding domain (PTB)"/>
    <property type="match status" value="1"/>
</dbReference>
<dbReference type="Gene3D" id="2.130.10.10">
    <property type="entry name" value="YVTN repeat-like/Quinoprotein amine dehydrogenase"/>
    <property type="match status" value="1"/>
</dbReference>
<dbReference type="AlphaFoldDB" id="A0A0X3PWH0"/>
<feature type="domain" description="PH" evidence="4">
    <location>
        <begin position="4"/>
        <end position="112"/>
    </location>
</feature>
<dbReference type="InterPro" id="IPR015943">
    <property type="entry name" value="WD40/YVTN_repeat-like_dom_sf"/>
</dbReference>